<keyword evidence="1" id="KW-0472">Membrane</keyword>
<protein>
    <submittedName>
        <fullName evidence="2">PepSY domain-containing protein</fullName>
    </submittedName>
</protein>
<sequence>MKLKSNTLRTFTSVHTWVGLVAGFALFVAFYAGAITVFHHDLQAWQTPHAPMSTEQGLNDAQRLLDETLARHPKAREHVGMVFPGGEYPQAASYWQDASGTWRYATLDNLDGSDKMPGGALSELVNALHYSLGIPVAGQYLMGIVSLLYGLALISGVVIHLPKLADDLFALRPGRNLKRFWQDAHNVIGVLSLPMHVMFAVTGALLCLVMVVMMALNPLIYRGGLMAALGPAMDTAPVATAAGREQPMGSLAMLHSRSIEVARAQGLVSFEPAYFKLAHAGDANATIEISGESPGSLGPIGAVAMNANTGALLATQLPGSRDANHATLASAYALHFGEYGNTWVRVLYFVLGIGGAFLFYSGNLLWVESRRKRRQLEQGAAQLGMARATVGVCIGVCVAISVAFIATQLAQWPALRIAGDIELTIKTACFVTWALCALWAALRPPVRAAQELLWAAAVTTAFVPIAHGLVTGAWLWMAAMKGEWSLFAIDAGALAMAFGFGWLARATARRARDGEANSVWADPRARAAQATSKLVTGQE</sequence>
<dbReference type="RefSeq" id="WP_200608515.1">
    <property type="nucleotide sequence ID" value="NZ_CP071517.1"/>
</dbReference>
<feature type="transmembrane region" description="Helical" evidence="1">
    <location>
        <begin position="388"/>
        <end position="411"/>
    </location>
</feature>
<feature type="transmembrane region" description="Helical" evidence="1">
    <location>
        <begin position="12"/>
        <end position="38"/>
    </location>
</feature>
<keyword evidence="1" id="KW-0812">Transmembrane</keyword>
<feature type="transmembrane region" description="Helical" evidence="1">
    <location>
        <begin position="346"/>
        <end position="367"/>
    </location>
</feature>
<keyword evidence="1" id="KW-1133">Transmembrane helix</keyword>
<gene>
    <name evidence="2" type="ORF">HIV01_012530</name>
</gene>
<accession>A0ABX7RF47</accession>
<keyword evidence="3" id="KW-1185">Reference proteome</keyword>
<evidence type="ECO:0000313" key="2">
    <source>
        <dbReference type="EMBL" id="QSX76808.1"/>
    </source>
</evidence>
<dbReference type="PANTHER" id="PTHR34219:SF9">
    <property type="entry name" value="IRON-REGULATED INNER MEMBRANE PROTEIN"/>
    <property type="match status" value="1"/>
</dbReference>
<feature type="transmembrane region" description="Helical" evidence="1">
    <location>
        <begin position="454"/>
        <end position="478"/>
    </location>
</feature>
<feature type="transmembrane region" description="Helical" evidence="1">
    <location>
        <begin position="484"/>
        <end position="504"/>
    </location>
</feature>
<evidence type="ECO:0000256" key="1">
    <source>
        <dbReference type="SAM" id="Phobius"/>
    </source>
</evidence>
<feature type="transmembrane region" description="Helical" evidence="1">
    <location>
        <begin position="186"/>
        <end position="216"/>
    </location>
</feature>
<dbReference type="Proteomes" id="UP000663400">
    <property type="component" value="Chromosome"/>
</dbReference>
<dbReference type="PANTHER" id="PTHR34219">
    <property type="entry name" value="IRON-REGULATED INNER MEMBRANE PROTEIN-RELATED"/>
    <property type="match status" value="1"/>
</dbReference>
<feature type="transmembrane region" description="Helical" evidence="1">
    <location>
        <begin position="423"/>
        <end position="442"/>
    </location>
</feature>
<feature type="transmembrane region" description="Helical" evidence="1">
    <location>
        <begin position="140"/>
        <end position="165"/>
    </location>
</feature>
<name>A0ABX7RF47_9GAMM</name>
<proteinExistence type="predicted"/>
<dbReference type="InterPro" id="IPR005625">
    <property type="entry name" value="PepSY-ass_TM"/>
</dbReference>
<evidence type="ECO:0000313" key="3">
    <source>
        <dbReference type="Proteomes" id="UP000663400"/>
    </source>
</evidence>
<dbReference type="EMBL" id="CP071517">
    <property type="protein sequence ID" value="QSX76808.1"/>
    <property type="molecule type" value="Genomic_DNA"/>
</dbReference>
<reference evidence="2 3" key="1">
    <citation type="submission" date="2021-02" db="EMBL/GenBank/DDBJ databases">
        <title>Lysobacter arenosi sp. nov., isolated from soil of gangwondo yeongwol, south Korea.</title>
        <authorList>
            <person name="Kim K.R."/>
            <person name="Kim K.H."/>
            <person name="Jeon C.O."/>
        </authorList>
    </citation>
    <scope>NUCLEOTIDE SEQUENCE [LARGE SCALE GENOMIC DNA]</scope>
    <source>
        <strain evidence="2 3">R7</strain>
    </source>
</reference>
<dbReference type="Pfam" id="PF03929">
    <property type="entry name" value="PepSY_TM"/>
    <property type="match status" value="1"/>
</dbReference>
<organism evidence="2 3">
    <name type="scientific">Lysobacter arenosi</name>
    <dbReference type="NCBI Taxonomy" id="2795387"/>
    <lineage>
        <taxon>Bacteria</taxon>
        <taxon>Pseudomonadati</taxon>
        <taxon>Pseudomonadota</taxon>
        <taxon>Gammaproteobacteria</taxon>
        <taxon>Lysobacterales</taxon>
        <taxon>Lysobacteraceae</taxon>
        <taxon>Lysobacter</taxon>
    </lineage>
</organism>